<accession>A0A369JW87</accession>
<feature type="compositionally biased region" description="Low complexity" evidence="1">
    <location>
        <begin position="21"/>
        <end position="44"/>
    </location>
</feature>
<sequence length="457" mass="50133">MQYDAQDDVFASNSHFLSATSPRKSPSRPSINNRRSNSSLRGPNLAVADDDAANGRHSLAHELAVALMPEPSAGSKLLAEEFGIEYDEGAEGIDEEVHTNGGVQIVIDDTHTPSFADELGSEAHAQLFHHDTPVPEIDHAPPEFDPVFGSPPASKTHRKQKQQQDAMDVLAQDLESTDKFLAHLRTLDVDPGSSGSHQPTLERIASDVIRRINETTRDREGQLRELLEYEREFRKIAGEVGGSEVLSRLDELTQLDDLSKDKPPQTARPESRHTLDMVEEEPSLTHDRSISHDWETDPDRLQDEDDDYESVASPVKDSFPAPPPLDGPATPARTIPQLAHLRSFTTSLVTSLATISEQAQVNGAATTEAGRKIRALKNKLGGWRTDWDSAERSRIKIDRWEAGLDANDNGATSSPTTPMRPTTAKRVDGRVVVAEHLRAFELALADAAIKTQAIMAS</sequence>
<dbReference type="Proteomes" id="UP000076154">
    <property type="component" value="Unassembled WGS sequence"/>
</dbReference>
<gene>
    <name evidence="2" type="ORF">Hypma_009179</name>
</gene>
<reference evidence="2" key="1">
    <citation type="submission" date="2018-04" db="EMBL/GenBank/DDBJ databases">
        <title>Whole genome sequencing of Hypsizygus marmoreus.</title>
        <authorList>
            <person name="Choi I.-G."/>
            <person name="Min B."/>
            <person name="Kim J.-G."/>
            <person name="Kim S."/>
            <person name="Oh Y.-L."/>
            <person name="Kong W.-S."/>
            <person name="Park H."/>
            <person name="Jeong J."/>
            <person name="Song E.-S."/>
        </authorList>
    </citation>
    <scope>NUCLEOTIDE SEQUENCE [LARGE SCALE GENOMIC DNA]</scope>
    <source>
        <strain evidence="2">51987-8</strain>
    </source>
</reference>
<feature type="compositionally biased region" description="Basic and acidic residues" evidence="1">
    <location>
        <begin position="255"/>
        <end position="276"/>
    </location>
</feature>
<dbReference type="AlphaFoldDB" id="A0A369JW87"/>
<feature type="region of interest" description="Disordered" evidence="1">
    <location>
        <begin position="1"/>
        <end position="53"/>
    </location>
</feature>
<evidence type="ECO:0000313" key="2">
    <source>
        <dbReference type="EMBL" id="RDB23654.1"/>
    </source>
</evidence>
<name>A0A369JW87_HYPMA</name>
<proteinExistence type="predicted"/>
<keyword evidence="3" id="KW-1185">Reference proteome</keyword>
<evidence type="ECO:0000313" key="3">
    <source>
        <dbReference type="Proteomes" id="UP000076154"/>
    </source>
</evidence>
<feature type="region of interest" description="Disordered" evidence="1">
    <location>
        <begin position="255"/>
        <end position="330"/>
    </location>
</feature>
<dbReference type="OrthoDB" id="3364905at2759"/>
<feature type="compositionally biased region" description="Basic and acidic residues" evidence="1">
    <location>
        <begin position="283"/>
        <end position="301"/>
    </location>
</feature>
<organism evidence="2 3">
    <name type="scientific">Hypsizygus marmoreus</name>
    <name type="common">White beech mushroom</name>
    <name type="synonym">Agaricus marmoreus</name>
    <dbReference type="NCBI Taxonomy" id="39966"/>
    <lineage>
        <taxon>Eukaryota</taxon>
        <taxon>Fungi</taxon>
        <taxon>Dikarya</taxon>
        <taxon>Basidiomycota</taxon>
        <taxon>Agaricomycotina</taxon>
        <taxon>Agaricomycetes</taxon>
        <taxon>Agaricomycetidae</taxon>
        <taxon>Agaricales</taxon>
        <taxon>Tricholomatineae</taxon>
        <taxon>Lyophyllaceae</taxon>
        <taxon>Hypsizygus</taxon>
    </lineage>
</organism>
<feature type="region of interest" description="Disordered" evidence="1">
    <location>
        <begin position="136"/>
        <end position="165"/>
    </location>
</feature>
<dbReference type="InParanoid" id="A0A369JW87"/>
<feature type="compositionally biased region" description="Polar residues" evidence="1">
    <location>
        <begin position="11"/>
        <end position="20"/>
    </location>
</feature>
<dbReference type="EMBL" id="LUEZ02000046">
    <property type="protein sequence ID" value="RDB23654.1"/>
    <property type="molecule type" value="Genomic_DNA"/>
</dbReference>
<comment type="caution">
    <text evidence="2">The sequence shown here is derived from an EMBL/GenBank/DDBJ whole genome shotgun (WGS) entry which is preliminary data.</text>
</comment>
<protein>
    <submittedName>
        <fullName evidence="2">Uncharacterized protein</fullName>
    </submittedName>
</protein>
<evidence type="ECO:0000256" key="1">
    <source>
        <dbReference type="SAM" id="MobiDB-lite"/>
    </source>
</evidence>